<sequence>MKSGSVLKLMMKLVACSLLVILMSISVAANCGRRPGGDPGGNPPPSSYGGPGGTGGWTFTPGNPYMPCEGGFCPNGGSTSLQAILGPVTCLILLFYILLIV</sequence>
<feature type="region of interest" description="Disordered" evidence="1">
    <location>
        <begin position="34"/>
        <end position="55"/>
    </location>
</feature>
<protein>
    <submittedName>
        <fullName evidence="4">Uncharacterized protein</fullName>
    </submittedName>
</protein>
<dbReference type="AlphaFoldDB" id="A0AAV5KVI5"/>
<feature type="chain" id="PRO_5043674854" evidence="3">
    <location>
        <begin position="29"/>
        <end position="101"/>
    </location>
</feature>
<gene>
    <name evidence="4" type="ORF">SLEP1_g37710</name>
</gene>
<evidence type="ECO:0000256" key="2">
    <source>
        <dbReference type="SAM" id="Phobius"/>
    </source>
</evidence>
<feature type="transmembrane region" description="Helical" evidence="2">
    <location>
        <begin position="81"/>
        <end position="100"/>
    </location>
</feature>
<evidence type="ECO:0000313" key="4">
    <source>
        <dbReference type="EMBL" id="GKV28692.1"/>
    </source>
</evidence>
<reference evidence="4 5" key="1">
    <citation type="journal article" date="2021" name="Commun. Biol.">
        <title>The genome of Shorea leprosula (Dipterocarpaceae) highlights the ecological relevance of drought in aseasonal tropical rainforests.</title>
        <authorList>
            <person name="Ng K.K.S."/>
            <person name="Kobayashi M.J."/>
            <person name="Fawcett J.A."/>
            <person name="Hatakeyama M."/>
            <person name="Paape T."/>
            <person name="Ng C.H."/>
            <person name="Ang C.C."/>
            <person name="Tnah L.H."/>
            <person name="Lee C.T."/>
            <person name="Nishiyama T."/>
            <person name="Sese J."/>
            <person name="O'Brien M.J."/>
            <person name="Copetti D."/>
            <person name="Mohd Noor M.I."/>
            <person name="Ong R.C."/>
            <person name="Putra M."/>
            <person name="Sireger I.Z."/>
            <person name="Indrioko S."/>
            <person name="Kosugi Y."/>
            <person name="Izuno A."/>
            <person name="Isagi Y."/>
            <person name="Lee S.L."/>
            <person name="Shimizu K.K."/>
        </authorList>
    </citation>
    <scope>NUCLEOTIDE SEQUENCE [LARGE SCALE GENOMIC DNA]</scope>
    <source>
        <strain evidence="4">214</strain>
    </source>
</reference>
<comment type="caution">
    <text evidence="4">The sequence shown here is derived from an EMBL/GenBank/DDBJ whole genome shotgun (WGS) entry which is preliminary data.</text>
</comment>
<organism evidence="4 5">
    <name type="scientific">Rubroshorea leprosula</name>
    <dbReference type="NCBI Taxonomy" id="152421"/>
    <lineage>
        <taxon>Eukaryota</taxon>
        <taxon>Viridiplantae</taxon>
        <taxon>Streptophyta</taxon>
        <taxon>Embryophyta</taxon>
        <taxon>Tracheophyta</taxon>
        <taxon>Spermatophyta</taxon>
        <taxon>Magnoliopsida</taxon>
        <taxon>eudicotyledons</taxon>
        <taxon>Gunneridae</taxon>
        <taxon>Pentapetalae</taxon>
        <taxon>rosids</taxon>
        <taxon>malvids</taxon>
        <taxon>Malvales</taxon>
        <taxon>Dipterocarpaceae</taxon>
        <taxon>Rubroshorea</taxon>
    </lineage>
</organism>
<proteinExistence type="predicted"/>
<evidence type="ECO:0000256" key="3">
    <source>
        <dbReference type="SAM" id="SignalP"/>
    </source>
</evidence>
<keyword evidence="2" id="KW-1133">Transmembrane helix</keyword>
<dbReference type="EMBL" id="BPVZ01000080">
    <property type="protein sequence ID" value="GKV28692.1"/>
    <property type="molecule type" value="Genomic_DNA"/>
</dbReference>
<evidence type="ECO:0000256" key="1">
    <source>
        <dbReference type="SAM" id="MobiDB-lite"/>
    </source>
</evidence>
<keyword evidence="2" id="KW-0472">Membrane</keyword>
<feature type="signal peptide" evidence="3">
    <location>
        <begin position="1"/>
        <end position="28"/>
    </location>
</feature>
<name>A0AAV5KVI5_9ROSI</name>
<keyword evidence="2" id="KW-0812">Transmembrane</keyword>
<keyword evidence="3" id="KW-0732">Signal</keyword>
<keyword evidence="5" id="KW-1185">Reference proteome</keyword>
<accession>A0AAV5KVI5</accession>
<dbReference type="Proteomes" id="UP001054252">
    <property type="component" value="Unassembled WGS sequence"/>
</dbReference>
<evidence type="ECO:0000313" key="5">
    <source>
        <dbReference type="Proteomes" id="UP001054252"/>
    </source>
</evidence>